<reference evidence="4 5" key="1">
    <citation type="submission" date="2021-04" db="EMBL/GenBank/DDBJ databases">
        <authorList>
            <person name="Bliznina A."/>
        </authorList>
    </citation>
    <scope>NUCLEOTIDE SEQUENCE [LARGE SCALE GENOMIC DNA]</scope>
</reference>
<dbReference type="Pfam" id="PF13899">
    <property type="entry name" value="Thioredoxin_7"/>
    <property type="match status" value="1"/>
</dbReference>
<dbReference type="InterPro" id="IPR051099">
    <property type="entry name" value="AGR/TXD"/>
</dbReference>
<keyword evidence="1 2" id="KW-0732">Signal</keyword>
<dbReference type="EMBL" id="OU015569">
    <property type="protein sequence ID" value="CAG5098611.1"/>
    <property type="molecule type" value="Genomic_DNA"/>
</dbReference>
<evidence type="ECO:0000256" key="1">
    <source>
        <dbReference type="ARBA" id="ARBA00022729"/>
    </source>
</evidence>
<gene>
    <name evidence="4" type="ORF">OKIOD_LOCUS7380</name>
</gene>
<evidence type="ECO:0000313" key="5">
    <source>
        <dbReference type="Proteomes" id="UP001158576"/>
    </source>
</evidence>
<dbReference type="Proteomes" id="UP001158576">
    <property type="component" value="Chromosome XSR"/>
</dbReference>
<dbReference type="PANTHER" id="PTHR15337">
    <property type="entry name" value="ANTERIOR GRADIENT PROTEIN-RELATED"/>
    <property type="match status" value="1"/>
</dbReference>
<dbReference type="InterPro" id="IPR017937">
    <property type="entry name" value="Thioredoxin_CS"/>
</dbReference>
<dbReference type="PROSITE" id="PS51352">
    <property type="entry name" value="THIOREDOXIN_2"/>
    <property type="match status" value="1"/>
</dbReference>
<accession>A0ABN7SJ38</accession>
<evidence type="ECO:0000313" key="4">
    <source>
        <dbReference type="EMBL" id="CAG5098611.1"/>
    </source>
</evidence>
<protein>
    <submittedName>
        <fullName evidence="4">Oidioi.mRNA.OKI2018_I69.XSR.g15822.t1.cds</fullName>
    </submittedName>
</protein>
<dbReference type="SUPFAM" id="SSF52833">
    <property type="entry name" value="Thioredoxin-like"/>
    <property type="match status" value="1"/>
</dbReference>
<feature type="signal peptide" evidence="2">
    <location>
        <begin position="1"/>
        <end position="18"/>
    </location>
</feature>
<proteinExistence type="predicted"/>
<organism evidence="4 5">
    <name type="scientific">Oikopleura dioica</name>
    <name type="common">Tunicate</name>
    <dbReference type="NCBI Taxonomy" id="34765"/>
    <lineage>
        <taxon>Eukaryota</taxon>
        <taxon>Metazoa</taxon>
        <taxon>Chordata</taxon>
        <taxon>Tunicata</taxon>
        <taxon>Appendicularia</taxon>
        <taxon>Copelata</taxon>
        <taxon>Oikopleuridae</taxon>
        <taxon>Oikopleura</taxon>
    </lineage>
</organism>
<dbReference type="PANTHER" id="PTHR15337:SF11">
    <property type="entry name" value="THIOREDOXIN DOMAIN-CONTAINING PROTEIN"/>
    <property type="match status" value="1"/>
</dbReference>
<evidence type="ECO:0000256" key="2">
    <source>
        <dbReference type="SAM" id="SignalP"/>
    </source>
</evidence>
<dbReference type="InterPro" id="IPR036249">
    <property type="entry name" value="Thioredoxin-like_sf"/>
</dbReference>
<keyword evidence="5" id="KW-1185">Reference proteome</keyword>
<evidence type="ECO:0000259" key="3">
    <source>
        <dbReference type="PROSITE" id="PS51352"/>
    </source>
</evidence>
<feature type="chain" id="PRO_5046727688" evidence="2">
    <location>
        <begin position="19"/>
        <end position="148"/>
    </location>
</feature>
<dbReference type="InterPro" id="IPR013766">
    <property type="entry name" value="Thioredoxin_domain"/>
</dbReference>
<sequence length="148" mass="16519">MKFWSIFLGAALAADSHGWNDNIDWVTLDEAKEASKTNGKATMLVIHKSWCGACKQLKPKFAGDKEIEKLSSNFNMVNALDDDEPKGEQYTPDGGYIPRILFLDTDGNVMKDKINVGGNEKYKYYYPSTAGIVKSMAAVSKDFKHEEL</sequence>
<dbReference type="PROSITE" id="PS00194">
    <property type="entry name" value="THIOREDOXIN_1"/>
    <property type="match status" value="1"/>
</dbReference>
<feature type="domain" description="Thioredoxin" evidence="3">
    <location>
        <begin position="6"/>
        <end position="138"/>
    </location>
</feature>
<name>A0ABN7SJ38_OIKDI</name>
<dbReference type="Gene3D" id="3.40.30.10">
    <property type="entry name" value="Glutaredoxin"/>
    <property type="match status" value="1"/>
</dbReference>